<dbReference type="Gene3D" id="1.10.486.10">
    <property type="entry name" value="PCRA, domain 4"/>
    <property type="match status" value="1"/>
</dbReference>
<keyword evidence="2" id="KW-0378">Hydrolase</keyword>
<accession>A0ABY4CLX3</accession>
<dbReference type="PROSITE" id="PS51217">
    <property type="entry name" value="UVRD_HELICASE_CTER"/>
    <property type="match status" value="1"/>
</dbReference>
<keyword evidence="4" id="KW-0067">ATP-binding</keyword>
<evidence type="ECO:0000259" key="5">
    <source>
        <dbReference type="PROSITE" id="PS51217"/>
    </source>
</evidence>
<name>A0ABY4CLX3_9BACL</name>
<dbReference type="PANTHER" id="PTHR11070:SF63">
    <property type="entry name" value="DNA HELICASE IV"/>
    <property type="match status" value="1"/>
</dbReference>
<evidence type="ECO:0000256" key="3">
    <source>
        <dbReference type="ARBA" id="ARBA00022806"/>
    </source>
</evidence>
<dbReference type="GO" id="GO:0004386">
    <property type="term" value="F:helicase activity"/>
    <property type="evidence" value="ECO:0007669"/>
    <property type="project" value="UniProtKB-KW"/>
</dbReference>
<protein>
    <submittedName>
        <fullName evidence="6">ATP-dependent helicase</fullName>
    </submittedName>
</protein>
<evidence type="ECO:0000313" key="6">
    <source>
        <dbReference type="EMBL" id="UOF91460.1"/>
    </source>
</evidence>
<dbReference type="PANTHER" id="PTHR11070">
    <property type="entry name" value="UVRD / RECB / PCRA DNA HELICASE FAMILY MEMBER"/>
    <property type="match status" value="1"/>
</dbReference>
<dbReference type="RefSeq" id="WP_347438155.1">
    <property type="nucleotide sequence ID" value="NZ_CP089291.1"/>
</dbReference>
<sequence>MFPAETKCSFTVADEDQLIYEWNDARFEYLLQFVQKQNAKILQMFENYRCPQEVLNAANRLIRLNLHRLADKRDLNANKLSSGQAIFLDAFETPEEEVNKIVAKIQELDAFEETCIIARNRFVLQPFAEYLVALGIPFHQAATDERFASREVKVLTYLLQAVFNEQDKLHLNLVCDLLGIDVEEVILNSGNGTLCMSFIRMLGDKKPNLARILGQFINNKVRFEFYMERILQEISGIALDEETDENRLIFDDFKQLKSILANYKREREDEERNLGDFLGYLALSPKANSKQIGVSLLTGHAAKGLEYDYVFLVSLNQGIFPDYRAVKDGRQLEEERRNCFVAITRTKRNLFISYTKLKQTRFGLKTHEPSQFIREMDLIDDEGALLTTSHHV</sequence>
<dbReference type="InterPro" id="IPR000212">
    <property type="entry name" value="DNA_helicase_UvrD/REP"/>
</dbReference>
<keyword evidence="1" id="KW-0547">Nucleotide-binding</keyword>
<dbReference type="InterPro" id="IPR014017">
    <property type="entry name" value="DNA_helicase_UvrD-like_C"/>
</dbReference>
<keyword evidence="3 6" id="KW-0347">Helicase</keyword>
<organism evidence="6 7">
    <name type="scientific">Fodinisporobacter ferrooxydans</name>
    <dbReference type="NCBI Taxonomy" id="2901836"/>
    <lineage>
        <taxon>Bacteria</taxon>
        <taxon>Bacillati</taxon>
        <taxon>Bacillota</taxon>
        <taxon>Bacilli</taxon>
        <taxon>Bacillales</taxon>
        <taxon>Alicyclobacillaceae</taxon>
        <taxon>Fodinisporobacter</taxon>
    </lineage>
</organism>
<proteinExistence type="predicted"/>
<reference evidence="6" key="1">
    <citation type="submission" date="2021-12" db="EMBL/GenBank/DDBJ databases">
        <title>Alicyclobacillaceae gen. nov., sp. nov., isolated from chalcocite enrichment system.</title>
        <authorList>
            <person name="Jiang Z."/>
        </authorList>
    </citation>
    <scope>NUCLEOTIDE SEQUENCE</scope>
    <source>
        <strain evidence="6">MYW30-H2</strain>
    </source>
</reference>
<dbReference type="InterPro" id="IPR027417">
    <property type="entry name" value="P-loop_NTPase"/>
</dbReference>
<dbReference type="EMBL" id="CP089291">
    <property type="protein sequence ID" value="UOF91460.1"/>
    <property type="molecule type" value="Genomic_DNA"/>
</dbReference>
<dbReference type="SUPFAM" id="SSF52540">
    <property type="entry name" value="P-loop containing nucleoside triphosphate hydrolases"/>
    <property type="match status" value="1"/>
</dbReference>
<dbReference type="Pfam" id="PF13361">
    <property type="entry name" value="UvrD_C"/>
    <property type="match status" value="2"/>
</dbReference>
<evidence type="ECO:0000256" key="2">
    <source>
        <dbReference type="ARBA" id="ARBA00022801"/>
    </source>
</evidence>
<keyword evidence="7" id="KW-1185">Reference proteome</keyword>
<evidence type="ECO:0000256" key="1">
    <source>
        <dbReference type="ARBA" id="ARBA00022741"/>
    </source>
</evidence>
<evidence type="ECO:0000256" key="4">
    <source>
        <dbReference type="ARBA" id="ARBA00022840"/>
    </source>
</evidence>
<dbReference type="Proteomes" id="UP000830167">
    <property type="component" value="Chromosome"/>
</dbReference>
<evidence type="ECO:0000313" key="7">
    <source>
        <dbReference type="Proteomes" id="UP000830167"/>
    </source>
</evidence>
<feature type="domain" description="UvrD-like helicase C-terminal" evidence="5">
    <location>
        <begin position="52"/>
        <end position="304"/>
    </location>
</feature>
<dbReference type="Gene3D" id="3.40.50.300">
    <property type="entry name" value="P-loop containing nucleotide triphosphate hydrolases"/>
    <property type="match status" value="1"/>
</dbReference>
<gene>
    <name evidence="6" type="ORF">LSG31_04185</name>
</gene>